<dbReference type="Proteomes" id="UP001163835">
    <property type="component" value="Unassembled WGS sequence"/>
</dbReference>
<comment type="caution">
    <text evidence="1">The sequence shown here is derived from an EMBL/GenBank/DDBJ whole genome shotgun (WGS) entry which is preliminary data.</text>
</comment>
<name>A0ACC1TT96_9AGAR</name>
<reference evidence="1" key="1">
    <citation type="submission" date="2022-09" db="EMBL/GenBank/DDBJ databases">
        <title>A Global Phylogenomic Analysis of the Shiitake Genus Lentinula.</title>
        <authorList>
            <consortium name="DOE Joint Genome Institute"/>
            <person name="Sierra-Patev S."/>
            <person name="Min B."/>
            <person name="Naranjo-Ortiz M."/>
            <person name="Looney B."/>
            <person name="Konkel Z."/>
            <person name="Slot J.C."/>
            <person name="Sakamoto Y."/>
            <person name="Steenwyk J.L."/>
            <person name="Rokas A."/>
            <person name="Carro J."/>
            <person name="Camarero S."/>
            <person name="Ferreira P."/>
            <person name="Molpeceres G."/>
            <person name="Ruiz-Duenas F.J."/>
            <person name="Serrano A."/>
            <person name="Henrissat B."/>
            <person name="Drula E."/>
            <person name="Hughes K.W."/>
            <person name="Mata J.L."/>
            <person name="Ishikawa N.K."/>
            <person name="Vargas-Isla R."/>
            <person name="Ushijima S."/>
            <person name="Smith C.A."/>
            <person name="Ahrendt S."/>
            <person name="Andreopoulos W."/>
            <person name="He G."/>
            <person name="Labutti K."/>
            <person name="Lipzen A."/>
            <person name="Ng V."/>
            <person name="Riley R."/>
            <person name="Sandor L."/>
            <person name="Barry K."/>
            <person name="Martinez A.T."/>
            <person name="Xiao Y."/>
            <person name="Gibbons J.G."/>
            <person name="Terashima K."/>
            <person name="Grigoriev I.V."/>
            <person name="Hibbett D.S."/>
        </authorList>
    </citation>
    <scope>NUCLEOTIDE SEQUENCE</scope>
    <source>
        <strain evidence="1">TMI1499</strain>
    </source>
</reference>
<keyword evidence="2" id="KW-1185">Reference proteome</keyword>
<organism evidence="1 2">
    <name type="scientific">Lentinula aff. lateritia</name>
    <dbReference type="NCBI Taxonomy" id="2804960"/>
    <lineage>
        <taxon>Eukaryota</taxon>
        <taxon>Fungi</taxon>
        <taxon>Dikarya</taxon>
        <taxon>Basidiomycota</taxon>
        <taxon>Agaricomycotina</taxon>
        <taxon>Agaricomycetes</taxon>
        <taxon>Agaricomycetidae</taxon>
        <taxon>Agaricales</taxon>
        <taxon>Marasmiineae</taxon>
        <taxon>Omphalotaceae</taxon>
        <taxon>Lentinula</taxon>
    </lineage>
</organism>
<evidence type="ECO:0000313" key="1">
    <source>
        <dbReference type="EMBL" id="KAJ3807927.1"/>
    </source>
</evidence>
<evidence type="ECO:0000313" key="2">
    <source>
        <dbReference type="Proteomes" id="UP001163835"/>
    </source>
</evidence>
<protein>
    <submittedName>
        <fullName evidence="1">Uncharacterized protein</fullName>
    </submittedName>
</protein>
<accession>A0ACC1TT96</accession>
<sequence length="282" mass="31748">MVQVRTVINALITFRAASVLAVPVPEGVFNALVSQTREDSLSSLVSLDQQEDKSAKVSDSSSGSLDFDWVQHTKRASPSPPGSPPSDGSDSNPSSPPTSLSVSHWPLTEIDHIPPDLQEKFRYLASRLDSDEEREIYDNAVRFVSGLQDPNTVVRQMTDVPKFLLEINDLSPPDQLRMLFLRVIDFKQKPYNPRELTIWNDLIMKPLKTDTPCTVISRIIFALQQMHMQLPKVQDRQDLPEPHLVAVVLLVNKVLSMVERLGYQGEHANRRQLGRVYGNDLD</sequence>
<dbReference type="EMBL" id="MU795262">
    <property type="protein sequence ID" value="KAJ3807927.1"/>
    <property type="molecule type" value="Genomic_DNA"/>
</dbReference>
<proteinExistence type="predicted"/>
<gene>
    <name evidence="1" type="ORF">F5876DRAFT_67700</name>
</gene>